<proteinExistence type="predicted"/>
<evidence type="ECO:0000313" key="3">
    <source>
        <dbReference type="EnsemblMetazoa" id="ACOM030521-PA.1"/>
    </source>
</evidence>
<name>A0A8W7PFE3_ANOCL</name>
<evidence type="ECO:0000256" key="1">
    <source>
        <dbReference type="PROSITE-ProRule" id="PRU00221"/>
    </source>
</evidence>
<feature type="coiled-coil region" evidence="2">
    <location>
        <begin position="723"/>
        <end position="790"/>
    </location>
</feature>
<dbReference type="Proteomes" id="UP000075882">
    <property type="component" value="Unassembled WGS sequence"/>
</dbReference>
<dbReference type="Gene3D" id="2.130.10.10">
    <property type="entry name" value="YVTN repeat-like/Quinoprotein amine dehydrogenase"/>
    <property type="match status" value="2"/>
</dbReference>
<dbReference type="PROSITE" id="PS50082">
    <property type="entry name" value="WD_REPEATS_2"/>
    <property type="match status" value="1"/>
</dbReference>
<dbReference type="SUPFAM" id="SSF50978">
    <property type="entry name" value="WD40 repeat-like"/>
    <property type="match status" value="2"/>
</dbReference>
<dbReference type="PROSITE" id="PS50294">
    <property type="entry name" value="WD_REPEATS_REGION"/>
    <property type="match status" value="1"/>
</dbReference>
<dbReference type="SMART" id="SM00320">
    <property type="entry name" value="WD40"/>
    <property type="match status" value="5"/>
</dbReference>
<dbReference type="EnsemblMetazoa" id="ACOM030521-RA">
    <property type="protein sequence ID" value="ACOM030521-PA.1"/>
    <property type="gene ID" value="ACOM030521"/>
</dbReference>
<dbReference type="InterPro" id="IPR052993">
    <property type="entry name" value="CFA-57"/>
</dbReference>
<dbReference type="Gene3D" id="1.10.287.1490">
    <property type="match status" value="1"/>
</dbReference>
<feature type="coiled-coil region" evidence="2">
    <location>
        <begin position="922"/>
        <end position="970"/>
    </location>
</feature>
<reference evidence="3" key="1">
    <citation type="submission" date="2022-08" db="UniProtKB">
        <authorList>
            <consortium name="EnsemblMetazoa"/>
        </authorList>
    </citation>
    <scope>IDENTIFICATION</scope>
</reference>
<dbReference type="InterPro" id="IPR036322">
    <property type="entry name" value="WD40_repeat_dom_sf"/>
</dbReference>
<sequence length="1142" mass="130672">MEKNSRSKQISIIPKNAYGLRTDIQGNVHFTLKQEIIYPVAGVLAIHDFTTNKQKFLSKSMVNVYEIDTLRKRKTLQLPADCPNTQIGNICFTHDSRGVAVLSVEPDAFLSIFSFDKNDSLIIGRASNSSQQGQAVYLSCNPNDATIVAVGGYYMLKIMNRTDKGFGQIGTIKGDDLLITSMTWLSSDVLAAGTAETEIIFVESGELKIRQRADLIETVDLSGEGDTDLGATAAEVAERKHEVLCLTQFEKGFLYAIHNVVHVFERESNYNFRKKSIIRVPITLYDEPQYKIVNVAVNHEQDTIVVATLHSQLYIGMLIVPETLKISELVFQNLGEPLHISGIIGMAVCSWKPIVMTASRDLTIRVWNYETMKVELVKKYQIEIGVIALHPSGFFAAVGFIDLLRLLQIQLDDLKETKSFNLASCTQLEFSNQGHLLAAAHGKMITLICIFTFEVVQSLKGHNGSILSLAWSTDDAVLVSGGNDGAIYKWNVVTGERLEEVVQKGIHYRSIALTSDAHSLTPLTDMALARSDAILFVGSVKGHLYNVQVPLVDTSSGNCTNFRFFNTKVTKICITYDDCTLITAADDGTLIIWRILNNEGKTARQAPELGRCADVLIARQELIEKNESINTLEMRIQQQSMEFAYKMKQGDAFHSEQMRDIHKDYCAAIENLKKKNIEMEQAHTEEFNLITASIAQGKEDHQKEMMDFEAQFHEKIIMEYDKLTSMKNKMDAMREEYEVKLRRSAGCLQDTIESMEADQKRLLSEKQDIIDNLLKDMDRKRAEFDEYCRQVDVDNDRHKVELQLQYEKRLQEEEENSIKWRGEAGVLKKKFSTLSRESEAYRKEIETMQAQHGKFQQSIRQHQREIEALRKELAERDSTIRDKDRRVFELGKKNSELEKYKQVLSMKITELKAQIEPKEREIKEKKEFILEMEKKLEELQQNNKQLELQLQELRDKYVGIDLELRRERNRFRASKAQYQRLCGEIYNVSGLIQRPELLKRSVKELCHRYSNDKELQKSLALDEDVQNEFLRQREYLERMTKSAKQKASGQRKDGGESLKLKKENMELLAELNALRELLNEKQRDCTRMEALLGLSSKAISPRQAKEKLEKAVAVSSRHIVHIVRLNRYNLRELLARLAGGNV</sequence>
<feature type="coiled-coil region" evidence="2">
    <location>
        <begin position="831"/>
        <end position="879"/>
    </location>
</feature>
<dbReference type="PANTHER" id="PTHR32215:SF0">
    <property type="entry name" value="CILIA- AND FLAGELLA-ASSOCIATED PROTEIN 57"/>
    <property type="match status" value="1"/>
</dbReference>
<feature type="coiled-coil region" evidence="2">
    <location>
        <begin position="1057"/>
        <end position="1091"/>
    </location>
</feature>
<keyword evidence="1" id="KW-0853">WD repeat</keyword>
<dbReference type="InterPro" id="IPR015943">
    <property type="entry name" value="WD40/YVTN_repeat-like_dom_sf"/>
</dbReference>
<dbReference type="FunFam" id="1.10.287.1490:FF:000014">
    <property type="entry name" value="AGAP008095-PA"/>
    <property type="match status" value="1"/>
</dbReference>
<evidence type="ECO:0008006" key="4">
    <source>
        <dbReference type="Google" id="ProtNLM"/>
    </source>
</evidence>
<protein>
    <recommendedName>
        <fullName evidence="4">WD repeat-containing protein 55 homolog</fullName>
    </recommendedName>
</protein>
<feature type="repeat" description="WD" evidence="1">
    <location>
        <begin position="459"/>
        <end position="500"/>
    </location>
</feature>
<evidence type="ECO:0000256" key="2">
    <source>
        <dbReference type="SAM" id="Coils"/>
    </source>
</evidence>
<keyword evidence="2" id="KW-0175">Coiled coil</keyword>
<organism evidence="3">
    <name type="scientific">Anopheles coluzzii</name>
    <name type="common">African malaria mosquito</name>
    <dbReference type="NCBI Taxonomy" id="1518534"/>
    <lineage>
        <taxon>Eukaryota</taxon>
        <taxon>Metazoa</taxon>
        <taxon>Ecdysozoa</taxon>
        <taxon>Arthropoda</taxon>
        <taxon>Hexapoda</taxon>
        <taxon>Insecta</taxon>
        <taxon>Pterygota</taxon>
        <taxon>Neoptera</taxon>
        <taxon>Endopterygota</taxon>
        <taxon>Diptera</taxon>
        <taxon>Nematocera</taxon>
        <taxon>Culicoidea</taxon>
        <taxon>Culicidae</taxon>
        <taxon>Anophelinae</taxon>
        <taxon>Anopheles</taxon>
    </lineage>
</organism>
<dbReference type="Pfam" id="PF00400">
    <property type="entry name" value="WD40"/>
    <property type="match status" value="2"/>
</dbReference>
<accession>A0A8W7PFE3</accession>
<dbReference type="InterPro" id="IPR001680">
    <property type="entry name" value="WD40_rpt"/>
</dbReference>
<dbReference type="PANTHER" id="PTHR32215">
    <property type="entry name" value="CILIA- AND FLAGELLA-ASSOCIATED PROTEIN 57"/>
    <property type="match status" value="1"/>
</dbReference>
<dbReference type="AlphaFoldDB" id="A0A8W7PFE3"/>
<dbReference type="VEuPathDB" id="VectorBase:ACON2_037908"/>